<proteinExistence type="predicted"/>
<feature type="non-terminal residue" evidence="1">
    <location>
        <position position="176"/>
    </location>
</feature>
<comment type="caution">
    <text evidence="1">The sequence shown here is derived from an EMBL/GenBank/DDBJ whole genome shotgun (WGS) entry which is preliminary data.</text>
</comment>
<sequence>MVSLQVFGNGSVQVANITPNYITTSMPSIIDTQQMEQERILARERVKQNHLNFIREQLMQILLAGRTPPAANNVTVSSLNADVVKIKQVVENGPPTPKMPTFDRANIIDNINVRSSSSSSSSSSSEVYAQRLQSFYPICNMTILDVSQNNNDEQMEMKLYFDPIIPKLPNTRTHVT</sequence>
<dbReference type="Proteomes" id="UP000194236">
    <property type="component" value="Unassembled WGS sequence"/>
</dbReference>
<organism evidence="1 2">
    <name type="scientific">Euroglyphus maynei</name>
    <name type="common">Mayne's house dust mite</name>
    <dbReference type="NCBI Taxonomy" id="6958"/>
    <lineage>
        <taxon>Eukaryota</taxon>
        <taxon>Metazoa</taxon>
        <taxon>Ecdysozoa</taxon>
        <taxon>Arthropoda</taxon>
        <taxon>Chelicerata</taxon>
        <taxon>Arachnida</taxon>
        <taxon>Acari</taxon>
        <taxon>Acariformes</taxon>
        <taxon>Sarcoptiformes</taxon>
        <taxon>Astigmata</taxon>
        <taxon>Psoroptidia</taxon>
        <taxon>Analgoidea</taxon>
        <taxon>Pyroglyphidae</taxon>
        <taxon>Pyroglyphinae</taxon>
        <taxon>Euroglyphus</taxon>
    </lineage>
</organism>
<accession>A0A1Y3AST2</accession>
<evidence type="ECO:0000313" key="1">
    <source>
        <dbReference type="EMBL" id="OTF70908.1"/>
    </source>
</evidence>
<reference evidence="1 2" key="1">
    <citation type="submission" date="2017-03" db="EMBL/GenBank/DDBJ databases">
        <title>Genome Survey of Euroglyphus maynei.</title>
        <authorList>
            <person name="Arlian L.G."/>
            <person name="Morgan M.S."/>
            <person name="Rider S.D."/>
        </authorList>
    </citation>
    <scope>NUCLEOTIDE SEQUENCE [LARGE SCALE GENOMIC DNA]</scope>
    <source>
        <strain evidence="1">Arlian Lab</strain>
        <tissue evidence="1">Whole body</tissue>
    </source>
</reference>
<evidence type="ECO:0000313" key="2">
    <source>
        <dbReference type="Proteomes" id="UP000194236"/>
    </source>
</evidence>
<gene>
    <name evidence="1" type="ORF">BLA29_010081</name>
</gene>
<dbReference type="OrthoDB" id="6287506at2759"/>
<dbReference type="EMBL" id="MUJZ01063483">
    <property type="protein sequence ID" value="OTF70908.1"/>
    <property type="molecule type" value="Genomic_DNA"/>
</dbReference>
<protein>
    <submittedName>
        <fullName evidence="1">Uncharacterized protein</fullName>
    </submittedName>
</protein>
<dbReference type="AlphaFoldDB" id="A0A1Y3AST2"/>
<name>A0A1Y3AST2_EURMA</name>
<keyword evidence="2" id="KW-1185">Reference proteome</keyword>